<dbReference type="InterPro" id="IPR045519">
    <property type="entry name" value="DUF6476"/>
</dbReference>
<dbReference type="OrthoDB" id="7360110at2"/>
<protein>
    <submittedName>
        <fullName evidence="2">Uncharacterized protein</fullName>
    </submittedName>
</protein>
<reference evidence="2 3" key="1">
    <citation type="submission" date="2019-07" db="EMBL/GenBank/DDBJ databases">
        <title>Whole genome shotgun sequence of Reyranella soli NBRC 108950.</title>
        <authorList>
            <person name="Hosoyama A."/>
            <person name="Uohara A."/>
            <person name="Ohji S."/>
            <person name="Ichikawa N."/>
        </authorList>
    </citation>
    <scope>NUCLEOTIDE SEQUENCE [LARGE SCALE GENOMIC DNA]</scope>
    <source>
        <strain evidence="2 3">NBRC 108950</strain>
    </source>
</reference>
<feature type="transmembrane region" description="Helical" evidence="1">
    <location>
        <begin position="12"/>
        <end position="36"/>
    </location>
</feature>
<keyword evidence="3" id="KW-1185">Reference proteome</keyword>
<evidence type="ECO:0000313" key="2">
    <source>
        <dbReference type="EMBL" id="GEP55440.1"/>
    </source>
</evidence>
<dbReference type="AlphaFoldDB" id="A0A512N8W8"/>
<organism evidence="2 3">
    <name type="scientific">Reyranella soli</name>
    <dbReference type="NCBI Taxonomy" id="1230389"/>
    <lineage>
        <taxon>Bacteria</taxon>
        <taxon>Pseudomonadati</taxon>
        <taxon>Pseudomonadota</taxon>
        <taxon>Alphaproteobacteria</taxon>
        <taxon>Hyphomicrobiales</taxon>
        <taxon>Reyranellaceae</taxon>
        <taxon>Reyranella</taxon>
    </lineage>
</organism>
<keyword evidence="1" id="KW-0812">Transmembrane</keyword>
<gene>
    <name evidence="2" type="ORF">RSO01_26060</name>
</gene>
<evidence type="ECO:0000256" key="1">
    <source>
        <dbReference type="SAM" id="Phobius"/>
    </source>
</evidence>
<sequence>MASPAPAYAPLWLKVLVIVMGLLIVAGFVVIAAEIARRMSTPNAARSPAAASGFSERIALPAGARVVSMTTAGERLIVHVETQGGPAFAYVVDPRNGAVVGTVEFAPGVGR</sequence>
<dbReference type="Proteomes" id="UP000321058">
    <property type="component" value="Unassembled WGS sequence"/>
</dbReference>
<dbReference type="RefSeq" id="WP_147149530.1">
    <property type="nucleotide sequence ID" value="NZ_BKAJ01000038.1"/>
</dbReference>
<name>A0A512N8W8_9HYPH</name>
<accession>A0A512N8W8</accession>
<evidence type="ECO:0000313" key="3">
    <source>
        <dbReference type="Proteomes" id="UP000321058"/>
    </source>
</evidence>
<dbReference type="Pfam" id="PF20082">
    <property type="entry name" value="DUF6476"/>
    <property type="match status" value="1"/>
</dbReference>
<keyword evidence="1" id="KW-0472">Membrane</keyword>
<comment type="caution">
    <text evidence="2">The sequence shown here is derived from an EMBL/GenBank/DDBJ whole genome shotgun (WGS) entry which is preliminary data.</text>
</comment>
<dbReference type="EMBL" id="BKAJ01000038">
    <property type="protein sequence ID" value="GEP55440.1"/>
    <property type="molecule type" value="Genomic_DNA"/>
</dbReference>
<proteinExistence type="predicted"/>
<keyword evidence="1" id="KW-1133">Transmembrane helix</keyword>